<reference evidence="11 12" key="1">
    <citation type="journal article" date="2011" name="Stand. Genomic Sci.">
        <title>Complete genome sequence of Nitratifractor salsuginis type strain (E9I37-1).</title>
        <authorList>
            <person name="Anderson I."/>
            <person name="Sikorski J."/>
            <person name="Zeytun A."/>
            <person name="Nolan M."/>
            <person name="Lapidus A."/>
            <person name="Lucas S."/>
            <person name="Hammon N."/>
            <person name="Deshpande S."/>
            <person name="Cheng J.F."/>
            <person name="Tapia R."/>
            <person name="Han C."/>
            <person name="Goodwin L."/>
            <person name="Pitluck S."/>
            <person name="Liolios K."/>
            <person name="Pagani I."/>
            <person name="Ivanova N."/>
            <person name="Huntemann M."/>
            <person name="Mavromatis K."/>
            <person name="Ovchinikova G."/>
            <person name="Pati A."/>
            <person name="Chen A."/>
            <person name="Palaniappan K."/>
            <person name="Land M."/>
            <person name="Hauser L."/>
            <person name="Brambilla E.M."/>
            <person name="Ngatchou-Djao O.D."/>
            <person name="Rohde M."/>
            <person name="Tindall B.J."/>
            <person name="Goker M."/>
            <person name="Detter J.C."/>
            <person name="Woyke T."/>
            <person name="Bristow J."/>
            <person name="Eisen J.A."/>
            <person name="Markowitz V."/>
            <person name="Hugenholtz P."/>
            <person name="Klenk H.P."/>
            <person name="Kyrpides N.C."/>
        </authorList>
    </citation>
    <scope>NUCLEOTIDE SEQUENCE [LARGE SCALE GENOMIC DNA]</scope>
    <source>
        <strain evidence="12">DSM 16511 / JCM 12458 / E9I37-1</strain>
    </source>
</reference>
<dbReference type="HOGENOM" id="CLU_080916_0_0_7"/>
<sequence length="219" mass="24827">MNPRIYLTSPVEYPGTIPLPMIRFALVADRIDYQGCDTLMFTSKQAVLSAEAIDPDWKRLPAIAIGPATQRQIETLGGEVLFRPDSFYGESLAQEVVKRFRERKLLYLRPKKVSFDSRGYLERMGITLKDQILYETRCRDYTPEEAPEPGSVIVFTSPSTIHCFLENFAWRDDYHAVVIGRSTLAHLPEGPSFSVAEEPTIAACIARARQWAEILPDTK</sequence>
<dbReference type="PANTHER" id="PTHR38042:SF1">
    <property type="entry name" value="UROPORPHYRINOGEN-III SYNTHASE, CHLOROPLASTIC"/>
    <property type="match status" value="1"/>
</dbReference>
<feature type="domain" description="Tetrapyrrole biosynthesis uroporphyrinogen III synthase" evidence="10">
    <location>
        <begin position="19"/>
        <end position="205"/>
    </location>
</feature>
<protein>
    <recommendedName>
        <fullName evidence="7 9">Uroporphyrinogen-III synthase</fullName>
        <ecNumber evidence="3 9">4.2.1.75</ecNumber>
    </recommendedName>
</protein>
<dbReference type="GO" id="GO:0006780">
    <property type="term" value="P:uroporphyrinogen III biosynthetic process"/>
    <property type="evidence" value="ECO:0007669"/>
    <property type="project" value="UniProtKB-UniRule"/>
</dbReference>
<reference evidence="12" key="2">
    <citation type="submission" date="2011-01" db="EMBL/GenBank/DDBJ databases">
        <title>The complete genome of Nitratifractor salsuginis DSM 16511.</title>
        <authorList>
            <consortium name="US DOE Joint Genome Institute (JGI-PGF)"/>
            <person name="Lucas S."/>
            <person name="Copeland A."/>
            <person name="Lapidus A."/>
            <person name="Bruce D."/>
            <person name="Goodwin L."/>
            <person name="Pitluck S."/>
            <person name="Kyrpides N."/>
            <person name="Mavromatis K."/>
            <person name="Ivanova N."/>
            <person name="Mikhailova N."/>
            <person name="Zeytun A."/>
            <person name="Detter J.C."/>
            <person name="Tapia R."/>
            <person name="Han C."/>
            <person name="Land M."/>
            <person name="Hauser L."/>
            <person name="Markowitz V."/>
            <person name="Cheng J.-F."/>
            <person name="Hugenholtz P."/>
            <person name="Woyke T."/>
            <person name="Wu D."/>
            <person name="Tindall B."/>
            <person name="Schuetze A."/>
            <person name="Brambilla E."/>
            <person name="Klenk H.-P."/>
            <person name="Eisen J.A."/>
        </authorList>
    </citation>
    <scope>NUCLEOTIDE SEQUENCE [LARGE SCALE GENOMIC DNA]</scope>
    <source>
        <strain evidence="12">DSM 16511 / JCM 12458 / E9I37-1</strain>
    </source>
</reference>
<proteinExistence type="inferred from homology"/>
<dbReference type="Pfam" id="PF02602">
    <property type="entry name" value="HEM4"/>
    <property type="match status" value="1"/>
</dbReference>
<evidence type="ECO:0000313" key="11">
    <source>
        <dbReference type="EMBL" id="ADV45726.1"/>
    </source>
</evidence>
<evidence type="ECO:0000256" key="9">
    <source>
        <dbReference type="RuleBase" id="RU366031"/>
    </source>
</evidence>
<evidence type="ECO:0000256" key="1">
    <source>
        <dbReference type="ARBA" id="ARBA00004772"/>
    </source>
</evidence>
<comment type="similarity">
    <text evidence="2 9">Belongs to the uroporphyrinogen-III synthase family.</text>
</comment>
<dbReference type="AlphaFoldDB" id="E6X0D7"/>
<dbReference type="RefSeq" id="WP_013553422.1">
    <property type="nucleotide sequence ID" value="NC_014935.1"/>
</dbReference>
<dbReference type="KEGG" id="nsa:Nitsa_0456"/>
<comment type="function">
    <text evidence="6 9">Catalyzes cyclization of the linear tetrapyrrole, hydroxymethylbilane, to the macrocyclic uroporphyrinogen III.</text>
</comment>
<dbReference type="GO" id="GO:0004852">
    <property type="term" value="F:uroporphyrinogen-III synthase activity"/>
    <property type="evidence" value="ECO:0007669"/>
    <property type="project" value="UniProtKB-UniRule"/>
</dbReference>
<keyword evidence="4 9" id="KW-0456">Lyase</keyword>
<dbReference type="SUPFAM" id="SSF69618">
    <property type="entry name" value="HemD-like"/>
    <property type="match status" value="1"/>
</dbReference>
<evidence type="ECO:0000256" key="4">
    <source>
        <dbReference type="ARBA" id="ARBA00023239"/>
    </source>
</evidence>
<dbReference type="PANTHER" id="PTHR38042">
    <property type="entry name" value="UROPORPHYRINOGEN-III SYNTHASE, CHLOROPLASTIC"/>
    <property type="match status" value="1"/>
</dbReference>
<accession>E6X0D7</accession>
<dbReference type="Gene3D" id="3.40.50.10090">
    <property type="match status" value="2"/>
</dbReference>
<name>E6X0D7_NITSE</name>
<dbReference type="InterPro" id="IPR003754">
    <property type="entry name" value="4pyrrol_synth_uPrphyn_synth"/>
</dbReference>
<evidence type="ECO:0000259" key="10">
    <source>
        <dbReference type="Pfam" id="PF02602"/>
    </source>
</evidence>
<evidence type="ECO:0000256" key="2">
    <source>
        <dbReference type="ARBA" id="ARBA00008133"/>
    </source>
</evidence>
<evidence type="ECO:0000256" key="6">
    <source>
        <dbReference type="ARBA" id="ARBA00037589"/>
    </source>
</evidence>
<dbReference type="eggNOG" id="COG1587">
    <property type="taxonomic scope" value="Bacteria"/>
</dbReference>
<dbReference type="InterPro" id="IPR039793">
    <property type="entry name" value="UROS/Hem4"/>
</dbReference>
<dbReference type="CDD" id="cd06578">
    <property type="entry name" value="HemD"/>
    <property type="match status" value="1"/>
</dbReference>
<evidence type="ECO:0000256" key="3">
    <source>
        <dbReference type="ARBA" id="ARBA00013109"/>
    </source>
</evidence>
<evidence type="ECO:0000256" key="8">
    <source>
        <dbReference type="ARBA" id="ARBA00048617"/>
    </source>
</evidence>
<organism evidence="11 12">
    <name type="scientific">Nitratifractor salsuginis (strain DSM 16511 / JCM 12458 / E9I37-1)</name>
    <dbReference type="NCBI Taxonomy" id="749222"/>
    <lineage>
        <taxon>Bacteria</taxon>
        <taxon>Pseudomonadati</taxon>
        <taxon>Campylobacterota</taxon>
        <taxon>Epsilonproteobacteria</taxon>
        <taxon>Campylobacterales</taxon>
        <taxon>Sulfurovaceae</taxon>
        <taxon>Nitratifractor</taxon>
    </lineage>
</organism>
<dbReference type="STRING" id="749222.Nitsa_0456"/>
<evidence type="ECO:0000256" key="5">
    <source>
        <dbReference type="ARBA" id="ARBA00023244"/>
    </source>
</evidence>
<evidence type="ECO:0000313" key="12">
    <source>
        <dbReference type="Proteomes" id="UP000008633"/>
    </source>
</evidence>
<comment type="pathway">
    <text evidence="1 9">Porphyrin-containing compound metabolism; protoporphyrin-IX biosynthesis; coproporphyrinogen-III from 5-aminolevulinate: step 3/4.</text>
</comment>
<dbReference type="EC" id="4.2.1.75" evidence="3 9"/>
<dbReference type="EMBL" id="CP002452">
    <property type="protein sequence ID" value="ADV45726.1"/>
    <property type="molecule type" value="Genomic_DNA"/>
</dbReference>
<gene>
    <name evidence="11" type="ordered locus">Nitsa_0456</name>
</gene>
<evidence type="ECO:0000256" key="7">
    <source>
        <dbReference type="ARBA" id="ARBA00040167"/>
    </source>
</evidence>
<comment type="catalytic activity">
    <reaction evidence="8 9">
        <text>hydroxymethylbilane = uroporphyrinogen III + H2O</text>
        <dbReference type="Rhea" id="RHEA:18965"/>
        <dbReference type="ChEBI" id="CHEBI:15377"/>
        <dbReference type="ChEBI" id="CHEBI:57308"/>
        <dbReference type="ChEBI" id="CHEBI:57845"/>
        <dbReference type="EC" id="4.2.1.75"/>
    </reaction>
</comment>
<keyword evidence="12" id="KW-1185">Reference proteome</keyword>
<dbReference type="GO" id="GO:0006782">
    <property type="term" value="P:protoporphyrinogen IX biosynthetic process"/>
    <property type="evidence" value="ECO:0007669"/>
    <property type="project" value="UniProtKB-UniRule"/>
</dbReference>
<dbReference type="Proteomes" id="UP000008633">
    <property type="component" value="Chromosome"/>
</dbReference>
<keyword evidence="5 9" id="KW-0627">Porphyrin biosynthesis</keyword>
<dbReference type="InterPro" id="IPR036108">
    <property type="entry name" value="4pyrrol_syn_uPrphyn_synt_sf"/>
</dbReference>